<gene>
    <name evidence="1" type="ORF">ACAOBT_LOCUS520</name>
</gene>
<keyword evidence="2" id="KW-1185">Reference proteome</keyword>
<protein>
    <submittedName>
        <fullName evidence="1">Uncharacterized protein</fullName>
    </submittedName>
</protein>
<sequence>MRHYVNNQNSTNSLHCVFLDETWIFAQGMV</sequence>
<organism evidence="1 2">
    <name type="scientific">Acanthoscelides obtectus</name>
    <name type="common">Bean weevil</name>
    <name type="synonym">Bruchus obtectus</name>
    <dbReference type="NCBI Taxonomy" id="200917"/>
    <lineage>
        <taxon>Eukaryota</taxon>
        <taxon>Metazoa</taxon>
        <taxon>Ecdysozoa</taxon>
        <taxon>Arthropoda</taxon>
        <taxon>Hexapoda</taxon>
        <taxon>Insecta</taxon>
        <taxon>Pterygota</taxon>
        <taxon>Neoptera</taxon>
        <taxon>Endopterygota</taxon>
        <taxon>Coleoptera</taxon>
        <taxon>Polyphaga</taxon>
        <taxon>Cucujiformia</taxon>
        <taxon>Chrysomeloidea</taxon>
        <taxon>Chrysomelidae</taxon>
        <taxon>Bruchinae</taxon>
        <taxon>Bruchini</taxon>
        <taxon>Acanthoscelides</taxon>
    </lineage>
</organism>
<evidence type="ECO:0000313" key="2">
    <source>
        <dbReference type="Proteomes" id="UP001152888"/>
    </source>
</evidence>
<name>A0A9P0JN64_ACAOB</name>
<reference evidence="1" key="1">
    <citation type="submission" date="2022-03" db="EMBL/GenBank/DDBJ databases">
        <authorList>
            <person name="Sayadi A."/>
        </authorList>
    </citation>
    <scope>NUCLEOTIDE SEQUENCE</scope>
</reference>
<evidence type="ECO:0000313" key="1">
    <source>
        <dbReference type="EMBL" id="CAH1954383.1"/>
    </source>
</evidence>
<dbReference type="EMBL" id="CAKOFQ010006653">
    <property type="protein sequence ID" value="CAH1954383.1"/>
    <property type="molecule type" value="Genomic_DNA"/>
</dbReference>
<dbReference type="Proteomes" id="UP001152888">
    <property type="component" value="Unassembled WGS sequence"/>
</dbReference>
<dbReference type="AlphaFoldDB" id="A0A9P0JN64"/>
<accession>A0A9P0JN64</accession>
<comment type="caution">
    <text evidence="1">The sequence shown here is derived from an EMBL/GenBank/DDBJ whole genome shotgun (WGS) entry which is preliminary data.</text>
</comment>
<proteinExistence type="predicted"/>